<proteinExistence type="predicted"/>
<dbReference type="RefSeq" id="WP_069121155.1">
    <property type="nucleotide sequence ID" value="NZ_MARB01000002.1"/>
</dbReference>
<dbReference type="Pfam" id="PF12697">
    <property type="entry name" value="Abhydrolase_6"/>
    <property type="match status" value="1"/>
</dbReference>
<evidence type="ECO:0000313" key="3">
    <source>
        <dbReference type="Proteomes" id="UP000094769"/>
    </source>
</evidence>
<dbReference type="Proteomes" id="UP000094769">
    <property type="component" value="Unassembled WGS sequence"/>
</dbReference>
<dbReference type="Gene3D" id="3.40.50.1820">
    <property type="entry name" value="alpha/beta hydrolase"/>
    <property type="match status" value="1"/>
</dbReference>
<feature type="domain" description="AB hydrolase-1" evidence="1">
    <location>
        <begin position="49"/>
        <end position="271"/>
    </location>
</feature>
<accession>A0A7Z0VQD4</accession>
<sequence length="280" mass="31093">MSNEDNEDLFIEAGGVNWRYRRSGHGATVLLLHTLRTQLEYFDQIVEILDNVDVVIPDLPGHGESSAPEVTYSASYFIDSVASLIDRLQLREIVVVGESIGAVIALGLAARQHPSVIGVIALNPYDYGIRGGIRRSSGLANLIFSAMLIPGLGWIVARAGPPPILRKIMEGGFENHTKLKSDFIQLLFRSGIKQGHPRAFRSLCLEWQSWIEARNVYRNIAVPTWLAYSDSDWSRLDERQANKQLLPDAHLIELGRAGHFSCLEVPSQIAKLITDAVNEL</sequence>
<dbReference type="GO" id="GO:0004742">
    <property type="term" value="F:dihydrolipoyllysine-residue acetyltransferase activity"/>
    <property type="evidence" value="ECO:0007669"/>
    <property type="project" value="UniProtKB-EC"/>
</dbReference>
<dbReference type="InterPro" id="IPR050266">
    <property type="entry name" value="AB_hydrolase_sf"/>
</dbReference>
<dbReference type="EC" id="2.3.1.12" evidence="2"/>
<keyword evidence="2" id="KW-0808">Transferase</keyword>
<dbReference type="EMBL" id="MARB01000002">
    <property type="protein sequence ID" value="ODJ89436.1"/>
    <property type="molecule type" value="Genomic_DNA"/>
</dbReference>
<dbReference type="AlphaFoldDB" id="A0A7Z0VQD4"/>
<dbReference type="InterPro" id="IPR000639">
    <property type="entry name" value="Epox_hydrolase-like"/>
</dbReference>
<dbReference type="OrthoDB" id="9780765at2"/>
<dbReference type="SUPFAM" id="SSF53474">
    <property type="entry name" value="alpha/beta-Hydrolases"/>
    <property type="match status" value="1"/>
</dbReference>
<protein>
    <submittedName>
        <fullName evidence="2">Dihydrolipoyllysine-residue acetyltransferase component of acetoin cleaving system</fullName>
        <ecNumber evidence="2">2.3.1.12</ecNumber>
    </submittedName>
</protein>
<name>A0A7Z0VQD4_9GAMM</name>
<keyword evidence="3" id="KW-1185">Reference proteome</keyword>
<organism evidence="2 3">
    <name type="scientific">Candidatus Thiodiazotropha endolucinida</name>
    <dbReference type="NCBI Taxonomy" id="1655433"/>
    <lineage>
        <taxon>Bacteria</taxon>
        <taxon>Pseudomonadati</taxon>
        <taxon>Pseudomonadota</taxon>
        <taxon>Gammaproteobacteria</taxon>
        <taxon>Chromatiales</taxon>
        <taxon>Sedimenticolaceae</taxon>
        <taxon>Candidatus Thiodiazotropha</taxon>
    </lineage>
</organism>
<evidence type="ECO:0000313" key="2">
    <source>
        <dbReference type="EMBL" id="ODJ89436.1"/>
    </source>
</evidence>
<dbReference type="PANTHER" id="PTHR43798">
    <property type="entry name" value="MONOACYLGLYCEROL LIPASE"/>
    <property type="match status" value="1"/>
</dbReference>
<evidence type="ECO:0000259" key="1">
    <source>
        <dbReference type="Pfam" id="PF12697"/>
    </source>
</evidence>
<dbReference type="InterPro" id="IPR029058">
    <property type="entry name" value="AB_hydrolase_fold"/>
</dbReference>
<comment type="caution">
    <text evidence="2">The sequence shown here is derived from an EMBL/GenBank/DDBJ whole genome shotgun (WGS) entry which is preliminary data.</text>
</comment>
<keyword evidence="2" id="KW-0012">Acyltransferase</keyword>
<reference evidence="2 3" key="1">
    <citation type="submission" date="2016-06" db="EMBL/GenBank/DDBJ databases">
        <title>Genome sequence of endosymbiont of Candidatus Endolucinida thiodiazotropha.</title>
        <authorList>
            <person name="Poehlein A."/>
            <person name="Koenig S."/>
            <person name="Heiden S.E."/>
            <person name="Thuermer A."/>
            <person name="Voget S."/>
            <person name="Daniel R."/>
            <person name="Markert S."/>
            <person name="Gros O."/>
            <person name="Schweder T."/>
        </authorList>
    </citation>
    <scope>NUCLEOTIDE SEQUENCE [LARGE SCALE GENOMIC DNA]</scope>
    <source>
        <strain evidence="2 3">COS</strain>
    </source>
</reference>
<dbReference type="PRINTS" id="PR00412">
    <property type="entry name" value="EPOXHYDRLASE"/>
</dbReference>
<dbReference type="InterPro" id="IPR000073">
    <property type="entry name" value="AB_hydrolase_1"/>
</dbReference>
<gene>
    <name evidence="2" type="primary">acoC</name>
    <name evidence="2" type="ORF">CODIS_05350</name>
</gene>